<dbReference type="InterPro" id="IPR011993">
    <property type="entry name" value="PH-like_dom_sf"/>
</dbReference>
<dbReference type="EC" id="2.7.11.1" evidence="2"/>
<dbReference type="PROSITE" id="PS00108">
    <property type="entry name" value="PROTEIN_KINASE_ST"/>
    <property type="match status" value="1"/>
</dbReference>
<organism evidence="14 15">
    <name type="scientific">Elysia crispata</name>
    <name type="common">lettuce slug</name>
    <dbReference type="NCBI Taxonomy" id="231223"/>
    <lineage>
        <taxon>Eukaryota</taxon>
        <taxon>Metazoa</taxon>
        <taxon>Spiralia</taxon>
        <taxon>Lophotrochozoa</taxon>
        <taxon>Mollusca</taxon>
        <taxon>Gastropoda</taxon>
        <taxon>Heterobranchia</taxon>
        <taxon>Euthyneura</taxon>
        <taxon>Panpulmonata</taxon>
        <taxon>Sacoglossa</taxon>
        <taxon>Placobranchoidea</taxon>
        <taxon>Plakobranchidae</taxon>
        <taxon>Elysia</taxon>
    </lineage>
</organism>
<feature type="region of interest" description="Disordered" evidence="12">
    <location>
        <begin position="1"/>
        <end position="219"/>
    </location>
</feature>
<dbReference type="Pfam" id="PF00069">
    <property type="entry name" value="Pkinase"/>
    <property type="match status" value="1"/>
</dbReference>
<evidence type="ECO:0000313" key="14">
    <source>
        <dbReference type="EMBL" id="KAK3767848.1"/>
    </source>
</evidence>
<dbReference type="InterPro" id="IPR039046">
    <property type="entry name" value="PDPK1"/>
</dbReference>
<dbReference type="Gene3D" id="3.30.200.20">
    <property type="entry name" value="Phosphorylase Kinase, domain 1"/>
    <property type="match status" value="1"/>
</dbReference>
<dbReference type="CDD" id="cd01262">
    <property type="entry name" value="PH_PDK1"/>
    <property type="match status" value="1"/>
</dbReference>
<feature type="compositionally biased region" description="Basic and acidic residues" evidence="12">
    <location>
        <begin position="28"/>
        <end position="50"/>
    </location>
</feature>
<evidence type="ECO:0000256" key="6">
    <source>
        <dbReference type="ARBA" id="ARBA00022741"/>
    </source>
</evidence>
<feature type="compositionally biased region" description="Polar residues" evidence="12">
    <location>
        <begin position="77"/>
        <end position="116"/>
    </location>
</feature>
<dbReference type="CDD" id="cd05581">
    <property type="entry name" value="STKc_PDK1"/>
    <property type="match status" value="1"/>
</dbReference>
<dbReference type="GO" id="GO:0005524">
    <property type="term" value="F:ATP binding"/>
    <property type="evidence" value="ECO:0007669"/>
    <property type="project" value="UniProtKB-UniRule"/>
</dbReference>
<evidence type="ECO:0000256" key="1">
    <source>
        <dbReference type="ARBA" id="ARBA00010006"/>
    </source>
</evidence>
<feature type="compositionally biased region" description="Low complexity" evidence="12">
    <location>
        <begin position="356"/>
        <end position="373"/>
    </location>
</feature>
<dbReference type="PANTHER" id="PTHR24356:SF163">
    <property type="entry name" value="3-PHOSPHOINOSITIDE-DEPENDENT PROTEIN KINASE 1-RELATED"/>
    <property type="match status" value="1"/>
</dbReference>
<accession>A0AAE1DFS6</accession>
<evidence type="ECO:0000256" key="4">
    <source>
        <dbReference type="ARBA" id="ARBA00022527"/>
    </source>
</evidence>
<keyword evidence="5" id="KW-0808">Transferase</keyword>
<comment type="catalytic activity">
    <reaction evidence="10">
        <text>L-seryl-[protein] + ATP = O-phospho-L-seryl-[protein] + ADP + H(+)</text>
        <dbReference type="Rhea" id="RHEA:17989"/>
        <dbReference type="Rhea" id="RHEA-COMP:9863"/>
        <dbReference type="Rhea" id="RHEA-COMP:11604"/>
        <dbReference type="ChEBI" id="CHEBI:15378"/>
        <dbReference type="ChEBI" id="CHEBI:29999"/>
        <dbReference type="ChEBI" id="CHEBI:30616"/>
        <dbReference type="ChEBI" id="CHEBI:83421"/>
        <dbReference type="ChEBI" id="CHEBI:456216"/>
        <dbReference type="EC" id="2.7.11.1"/>
    </reaction>
</comment>
<keyword evidence="6 11" id="KW-0547">Nucleotide-binding</keyword>
<evidence type="ECO:0000256" key="9">
    <source>
        <dbReference type="ARBA" id="ARBA00047899"/>
    </source>
</evidence>
<feature type="compositionally biased region" description="Polar residues" evidence="12">
    <location>
        <begin position="133"/>
        <end position="146"/>
    </location>
</feature>
<feature type="compositionally biased region" description="Low complexity" evidence="12">
    <location>
        <begin position="384"/>
        <end position="397"/>
    </location>
</feature>
<evidence type="ECO:0000256" key="12">
    <source>
        <dbReference type="SAM" id="MobiDB-lite"/>
    </source>
</evidence>
<keyword evidence="8 11" id="KW-0067">ATP-binding</keyword>
<evidence type="ECO:0000313" key="15">
    <source>
        <dbReference type="Proteomes" id="UP001283361"/>
    </source>
</evidence>
<feature type="compositionally biased region" description="Basic and acidic residues" evidence="12">
    <location>
        <begin position="181"/>
        <end position="193"/>
    </location>
</feature>
<comment type="catalytic activity">
    <reaction evidence="9">
        <text>L-threonyl-[protein] + ATP = O-phospho-L-threonyl-[protein] + ADP + H(+)</text>
        <dbReference type="Rhea" id="RHEA:46608"/>
        <dbReference type="Rhea" id="RHEA-COMP:11060"/>
        <dbReference type="Rhea" id="RHEA-COMP:11605"/>
        <dbReference type="ChEBI" id="CHEBI:15378"/>
        <dbReference type="ChEBI" id="CHEBI:30013"/>
        <dbReference type="ChEBI" id="CHEBI:30616"/>
        <dbReference type="ChEBI" id="CHEBI:61977"/>
        <dbReference type="ChEBI" id="CHEBI:456216"/>
        <dbReference type="EC" id="2.7.11.1"/>
    </reaction>
</comment>
<feature type="compositionally biased region" description="Low complexity" evidence="12">
    <location>
        <begin position="307"/>
        <end position="318"/>
    </location>
</feature>
<dbReference type="InterPro" id="IPR011009">
    <property type="entry name" value="Kinase-like_dom_sf"/>
</dbReference>
<dbReference type="InterPro" id="IPR017441">
    <property type="entry name" value="Protein_kinase_ATP_BS"/>
</dbReference>
<dbReference type="InterPro" id="IPR000719">
    <property type="entry name" value="Prot_kinase_dom"/>
</dbReference>
<evidence type="ECO:0000256" key="10">
    <source>
        <dbReference type="ARBA" id="ARBA00048679"/>
    </source>
</evidence>
<dbReference type="FunFam" id="1.10.510.10:FF:000163">
    <property type="entry name" value="3-phosphoinositide-dependent protein kinase 1"/>
    <property type="match status" value="1"/>
</dbReference>
<keyword evidence="4" id="KW-0723">Serine/threonine-protein kinase</keyword>
<dbReference type="PANTHER" id="PTHR24356">
    <property type="entry name" value="SERINE/THREONINE-PROTEIN KINASE"/>
    <property type="match status" value="1"/>
</dbReference>
<evidence type="ECO:0000256" key="7">
    <source>
        <dbReference type="ARBA" id="ARBA00022777"/>
    </source>
</evidence>
<dbReference type="SUPFAM" id="SSF56112">
    <property type="entry name" value="Protein kinase-like (PK-like)"/>
    <property type="match status" value="1"/>
</dbReference>
<dbReference type="FunFam" id="3.30.200.20:FF:000191">
    <property type="entry name" value="3-phosphoinositide-dependent protein kinase 2-like"/>
    <property type="match status" value="1"/>
</dbReference>
<evidence type="ECO:0000256" key="3">
    <source>
        <dbReference type="ARBA" id="ARBA00018538"/>
    </source>
</evidence>
<name>A0AAE1DFS6_9GAST</name>
<dbReference type="AlphaFoldDB" id="A0AAE1DFS6"/>
<keyword evidence="7" id="KW-0418">Kinase</keyword>
<dbReference type="SUPFAM" id="SSF50729">
    <property type="entry name" value="PH domain-like"/>
    <property type="match status" value="1"/>
</dbReference>
<dbReference type="InterPro" id="IPR008271">
    <property type="entry name" value="Ser/Thr_kinase_AS"/>
</dbReference>
<dbReference type="Gene3D" id="1.10.510.10">
    <property type="entry name" value="Transferase(Phosphotransferase) domain 1"/>
    <property type="match status" value="1"/>
</dbReference>
<evidence type="ECO:0000256" key="5">
    <source>
        <dbReference type="ARBA" id="ARBA00022679"/>
    </source>
</evidence>
<comment type="caution">
    <text evidence="14">The sequence shown here is derived from an EMBL/GenBank/DDBJ whole genome shotgun (WGS) entry which is preliminary data.</text>
</comment>
<evidence type="ECO:0000256" key="8">
    <source>
        <dbReference type="ARBA" id="ARBA00022840"/>
    </source>
</evidence>
<dbReference type="Proteomes" id="UP001283361">
    <property type="component" value="Unassembled WGS sequence"/>
</dbReference>
<reference evidence="14" key="1">
    <citation type="journal article" date="2023" name="G3 (Bethesda)">
        <title>A reference genome for the long-term kleptoplast-retaining sea slug Elysia crispata morphotype clarki.</title>
        <authorList>
            <person name="Eastman K.E."/>
            <person name="Pendleton A.L."/>
            <person name="Shaikh M.A."/>
            <person name="Suttiyut T."/>
            <person name="Ogas R."/>
            <person name="Tomko P."/>
            <person name="Gavelis G."/>
            <person name="Widhalm J.R."/>
            <person name="Wisecaver J.H."/>
        </authorList>
    </citation>
    <scope>NUCLEOTIDE SEQUENCE</scope>
    <source>
        <strain evidence="14">ECLA1</strain>
    </source>
</reference>
<keyword evidence="15" id="KW-1185">Reference proteome</keyword>
<evidence type="ECO:0000259" key="13">
    <source>
        <dbReference type="PROSITE" id="PS50011"/>
    </source>
</evidence>
<evidence type="ECO:0000256" key="11">
    <source>
        <dbReference type="PROSITE-ProRule" id="PRU10141"/>
    </source>
</evidence>
<protein>
    <recommendedName>
        <fullName evidence="3">3-phosphoinositide-dependent protein kinase 1</fullName>
        <ecNumber evidence="2">2.7.11.1</ecNumber>
    </recommendedName>
</protein>
<proteinExistence type="inferred from homology"/>
<comment type="similarity">
    <text evidence="1">Belongs to the protein kinase superfamily. AGC Ser/Thr protein kinase family. PDPK1 subfamily.</text>
</comment>
<dbReference type="GO" id="GO:0035556">
    <property type="term" value="P:intracellular signal transduction"/>
    <property type="evidence" value="ECO:0007669"/>
    <property type="project" value="TreeGrafter"/>
</dbReference>
<dbReference type="Gene3D" id="2.30.29.30">
    <property type="entry name" value="Pleckstrin-homology domain (PH domain)/Phosphotyrosine-binding domain (PTB)"/>
    <property type="match status" value="1"/>
</dbReference>
<feature type="region of interest" description="Disordered" evidence="12">
    <location>
        <begin position="334"/>
        <end position="407"/>
    </location>
</feature>
<dbReference type="SMART" id="SM00220">
    <property type="entry name" value="S_TKc"/>
    <property type="match status" value="1"/>
</dbReference>
<dbReference type="Pfam" id="PF14593">
    <property type="entry name" value="PH_3"/>
    <property type="match status" value="1"/>
</dbReference>
<dbReference type="EMBL" id="JAWDGP010004098">
    <property type="protein sequence ID" value="KAK3767848.1"/>
    <property type="molecule type" value="Genomic_DNA"/>
</dbReference>
<dbReference type="InterPro" id="IPR033931">
    <property type="entry name" value="PDK1-typ_PH"/>
</dbReference>
<feature type="domain" description="Protein kinase" evidence="13">
    <location>
        <begin position="413"/>
        <end position="681"/>
    </location>
</feature>
<dbReference type="PROSITE" id="PS50011">
    <property type="entry name" value="PROTEIN_KINASE_DOM"/>
    <property type="match status" value="1"/>
</dbReference>
<feature type="region of interest" description="Disordered" evidence="12">
    <location>
        <begin position="291"/>
        <end position="318"/>
    </location>
</feature>
<dbReference type="PROSITE" id="PS00107">
    <property type="entry name" value="PROTEIN_KINASE_ATP"/>
    <property type="match status" value="1"/>
</dbReference>
<gene>
    <name evidence="14" type="ORF">RRG08_059180</name>
</gene>
<dbReference type="InterPro" id="IPR050236">
    <property type="entry name" value="Ser_Thr_kinase_AGC"/>
</dbReference>
<sequence length="886" mass="97841">MAEPLVAVPQDHGALQPEANSSTSSGDICHESQAKAETHGDAGTQDKSDHGQFCTDRMSDSTSPCSSSMEKTDDTNHMSATEETSNNASNVNISAPQVIQDNDVNTPLNCDTSVSCDSKDGAVQQDVKKFSRDVNNVNADPQQNLNRVDLPGIFAPEHFGNSCDRNSHTRSMSEGSSGSEDECRRMEVSHIDSDTGSSSVSPRDHASSEVSSEDPLADLETLRQCTSSVMSDVSSYSWMREGTMGSVISVDPDSALGRIRADIAAQGSIDGKGQPGVVSAGQIEGVGDVKPTTQLTNELVEGPTVTLPSSESLPSKPLTVTPAADIQESAMPAHEPSLPQTQGGGDANSNAPNQKNVNQPDSSPNVSVSQSSDASTEPKQLKVAAESKASTSAEATKPPSPARQRVKKTPNDFIFGKVIGEGSYSTVYLAKEVSTQKEFAIKICEKKHLIRERKTHFVMREKEVFMKLDHPFFVKLAYTFQDSERLYYVLTYARNGELLGYLHKLSVFDVPCTRFYTAEVIVALEYLHRLGIIHRDLKPENILLSDDMHIKITDFGTSKVLPLNEHGTPVNSPEQRKKNSFVGTAEYVSPEVLNNEPANFGSDLWALGCIIYQCLSGSMPFRSGNEYQTFQKIVKAEYTFPEGFNEEAKDLVSKLLVLDPEERLGMPGTGGMSALKSHKFYAGLDWDALPSTTPPKLMPYLPATSHNPEFWGQDHRVGFDDQRLAEIITGQSNADGSLSPELEEVPMRGASPIDGGDSRDDPAALREERLEKQRKENQFHQYVQGNLILKQGFVDKRKGLFARKRMLLLTEGPHLYYVDAHHKVLKGEIPWSRYLRPEAKNFKIFFVHTPNRTYYLESRLPDAQMWVKKIKEVWRKYYGSTQEEQN</sequence>
<dbReference type="GO" id="GO:0004674">
    <property type="term" value="F:protein serine/threonine kinase activity"/>
    <property type="evidence" value="ECO:0007669"/>
    <property type="project" value="UniProtKB-KW"/>
</dbReference>
<feature type="binding site" evidence="11">
    <location>
        <position position="442"/>
    </location>
    <ligand>
        <name>ATP</name>
        <dbReference type="ChEBI" id="CHEBI:30616"/>
    </ligand>
</feature>
<evidence type="ECO:0000256" key="2">
    <source>
        <dbReference type="ARBA" id="ARBA00012513"/>
    </source>
</evidence>